<gene>
    <name evidence="1" type="ORF">LX87_01028</name>
</gene>
<comment type="caution">
    <text evidence="1">The sequence shown here is derived from an EMBL/GenBank/DDBJ whole genome shotgun (WGS) entry which is preliminary data.</text>
</comment>
<accession>A0A327X7D4</accession>
<evidence type="ECO:0000313" key="1">
    <source>
        <dbReference type="EMBL" id="RAK02907.1"/>
    </source>
</evidence>
<name>A0A327X7D4_LARAB</name>
<protein>
    <submittedName>
        <fullName evidence="1">Uncharacterized protein</fullName>
    </submittedName>
</protein>
<dbReference type="RefSeq" id="WP_111627065.1">
    <property type="nucleotide sequence ID" value="NZ_QLMC01000001.1"/>
</dbReference>
<dbReference type="AlphaFoldDB" id="A0A327X7D4"/>
<dbReference type="Proteomes" id="UP000248790">
    <property type="component" value="Unassembled WGS sequence"/>
</dbReference>
<dbReference type="OrthoDB" id="965978at2"/>
<keyword evidence="2" id="KW-1185">Reference proteome</keyword>
<organism evidence="1 2">
    <name type="scientific">Larkinella arboricola</name>
    <dbReference type="NCBI Taxonomy" id="643671"/>
    <lineage>
        <taxon>Bacteria</taxon>
        <taxon>Pseudomonadati</taxon>
        <taxon>Bacteroidota</taxon>
        <taxon>Cytophagia</taxon>
        <taxon>Cytophagales</taxon>
        <taxon>Spirosomataceae</taxon>
        <taxon>Larkinella</taxon>
    </lineage>
</organism>
<evidence type="ECO:0000313" key="2">
    <source>
        <dbReference type="Proteomes" id="UP000248790"/>
    </source>
</evidence>
<sequence length="94" mass="10918">MSYTRSNIKRQLLADFFTGKPENLRVYKGKQEQKQCSSYRWAVYSTTEAIKYLINLDGSQKLLTDKEFDQIPNTSKFTLIDYSVGAKRLTPDEP</sequence>
<dbReference type="EMBL" id="QLMC01000001">
    <property type="protein sequence ID" value="RAK02907.1"/>
    <property type="molecule type" value="Genomic_DNA"/>
</dbReference>
<reference evidence="1 2" key="1">
    <citation type="submission" date="2018-06" db="EMBL/GenBank/DDBJ databases">
        <title>Genomic Encyclopedia of Archaeal and Bacterial Type Strains, Phase II (KMG-II): from individual species to whole genera.</title>
        <authorList>
            <person name="Goeker M."/>
        </authorList>
    </citation>
    <scope>NUCLEOTIDE SEQUENCE [LARGE SCALE GENOMIC DNA]</scope>
    <source>
        <strain evidence="1 2">DSM 21851</strain>
    </source>
</reference>
<proteinExistence type="predicted"/>